<dbReference type="PROSITE" id="PS51462">
    <property type="entry name" value="NUDIX"/>
    <property type="match status" value="1"/>
</dbReference>
<dbReference type="AlphaFoldDB" id="A0A953LBN6"/>
<comment type="cofactor">
    <cofactor evidence="1">
        <name>Mn(2+)</name>
        <dbReference type="ChEBI" id="CHEBI:29035"/>
    </cofactor>
</comment>
<evidence type="ECO:0000256" key="3">
    <source>
        <dbReference type="ARBA" id="ARBA00022723"/>
    </source>
</evidence>
<evidence type="ECO:0000256" key="2">
    <source>
        <dbReference type="ARBA" id="ARBA00001946"/>
    </source>
</evidence>
<keyword evidence="6" id="KW-0464">Manganese</keyword>
<dbReference type="Gene3D" id="3.90.79.10">
    <property type="entry name" value="Nucleoside Triphosphate Pyrophosphohydrolase"/>
    <property type="match status" value="1"/>
</dbReference>
<dbReference type="CDD" id="cd03426">
    <property type="entry name" value="NUDIX_CoAse_Nudt7"/>
    <property type="match status" value="1"/>
</dbReference>
<keyword evidence="9" id="KW-1185">Reference proteome</keyword>
<dbReference type="InterPro" id="IPR020084">
    <property type="entry name" value="NUDIX_hydrolase_CS"/>
</dbReference>
<dbReference type="InterPro" id="IPR045121">
    <property type="entry name" value="CoAse"/>
</dbReference>
<evidence type="ECO:0000259" key="7">
    <source>
        <dbReference type="PROSITE" id="PS51462"/>
    </source>
</evidence>
<dbReference type="SUPFAM" id="SSF55811">
    <property type="entry name" value="Nudix"/>
    <property type="match status" value="1"/>
</dbReference>
<dbReference type="GO" id="GO:0046872">
    <property type="term" value="F:metal ion binding"/>
    <property type="evidence" value="ECO:0007669"/>
    <property type="project" value="UniProtKB-KW"/>
</dbReference>
<evidence type="ECO:0000256" key="5">
    <source>
        <dbReference type="ARBA" id="ARBA00022842"/>
    </source>
</evidence>
<comment type="caution">
    <text evidence="8">The sequence shown here is derived from an EMBL/GenBank/DDBJ whole genome shotgun (WGS) entry which is preliminary data.</text>
</comment>
<evidence type="ECO:0000256" key="6">
    <source>
        <dbReference type="ARBA" id="ARBA00023211"/>
    </source>
</evidence>
<evidence type="ECO:0000313" key="8">
    <source>
        <dbReference type="EMBL" id="MBY5958721.1"/>
    </source>
</evidence>
<organism evidence="8 9">
    <name type="scientific">Membranihabitans marinus</name>
    <dbReference type="NCBI Taxonomy" id="1227546"/>
    <lineage>
        <taxon>Bacteria</taxon>
        <taxon>Pseudomonadati</taxon>
        <taxon>Bacteroidota</taxon>
        <taxon>Saprospiria</taxon>
        <taxon>Saprospirales</taxon>
        <taxon>Saprospiraceae</taxon>
        <taxon>Membranihabitans</taxon>
    </lineage>
</organism>
<dbReference type="PANTHER" id="PTHR12992">
    <property type="entry name" value="NUDIX HYDROLASE"/>
    <property type="match status" value="1"/>
</dbReference>
<reference evidence="8" key="1">
    <citation type="submission" date="2021-06" db="EMBL/GenBank/DDBJ databases">
        <title>44 bacteria genomes isolated from Dapeng, Shenzhen.</title>
        <authorList>
            <person name="Zheng W."/>
            <person name="Yu S."/>
            <person name="Huang Y."/>
        </authorList>
    </citation>
    <scope>NUCLEOTIDE SEQUENCE</scope>
    <source>
        <strain evidence="8">DP5N28-2</strain>
    </source>
</reference>
<dbReference type="Pfam" id="PF00293">
    <property type="entry name" value="NUDIX"/>
    <property type="match status" value="1"/>
</dbReference>
<comment type="cofactor">
    <cofactor evidence="2">
        <name>Mg(2+)</name>
        <dbReference type="ChEBI" id="CHEBI:18420"/>
    </cofactor>
</comment>
<dbReference type="GO" id="GO:0010945">
    <property type="term" value="F:coenzyme A diphosphatase activity"/>
    <property type="evidence" value="ECO:0007669"/>
    <property type="project" value="InterPro"/>
</dbReference>
<protein>
    <submittedName>
        <fullName evidence="8">CoA pyrophosphatase</fullName>
    </submittedName>
</protein>
<dbReference type="InterPro" id="IPR015797">
    <property type="entry name" value="NUDIX_hydrolase-like_dom_sf"/>
</dbReference>
<sequence>MNNNRTYTSVFHQYEDEILHNPTLDLPGHESLDMLVDSPRYLTPTPPDARHAAVVLLVHASQGVPSILFIQRSNHIVQDKHRGQIAFPGGKREVNETLKACAFREMDEEIGVRLPISHPTRQLTPLYVSVSNFLVYPFVAFKKKLPELRPNPEEVASIIDSPLIHLNSRYAIQRKDFIIRGQLIKDVPYFDVAGKTLWGATALIFSELLHLLEAKP</sequence>
<accession>A0A953LBN6</accession>
<keyword evidence="4" id="KW-0378">Hydrolase</keyword>
<evidence type="ECO:0000256" key="1">
    <source>
        <dbReference type="ARBA" id="ARBA00001936"/>
    </source>
</evidence>
<dbReference type="InterPro" id="IPR000086">
    <property type="entry name" value="NUDIX_hydrolase_dom"/>
</dbReference>
<keyword evidence="3" id="KW-0479">Metal-binding</keyword>
<evidence type="ECO:0000256" key="4">
    <source>
        <dbReference type="ARBA" id="ARBA00022801"/>
    </source>
</evidence>
<evidence type="ECO:0000313" key="9">
    <source>
        <dbReference type="Proteomes" id="UP000753961"/>
    </source>
</evidence>
<gene>
    <name evidence="8" type="ORF">KUV50_11285</name>
</gene>
<feature type="domain" description="Nudix hydrolase" evidence="7">
    <location>
        <begin position="49"/>
        <end position="183"/>
    </location>
</feature>
<proteinExistence type="predicted"/>
<dbReference type="EMBL" id="JAHVHU010000010">
    <property type="protein sequence ID" value="MBY5958721.1"/>
    <property type="molecule type" value="Genomic_DNA"/>
</dbReference>
<dbReference type="RefSeq" id="WP_222580261.1">
    <property type="nucleotide sequence ID" value="NZ_JAHVHU010000010.1"/>
</dbReference>
<keyword evidence="5" id="KW-0460">Magnesium</keyword>
<name>A0A953LBN6_9BACT</name>
<dbReference type="PROSITE" id="PS00893">
    <property type="entry name" value="NUDIX_BOX"/>
    <property type="match status" value="1"/>
</dbReference>
<dbReference type="PANTHER" id="PTHR12992:SF11">
    <property type="entry name" value="MITOCHONDRIAL COENZYME A DIPHOSPHATASE NUDT8"/>
    <property type="match status" value="1"/>
</dbReference>
<dbReference type="Proteomes" id="UP000753961">
    <property type="component" value="Unassembled WGS sequence"/>
</dbReference>